<evidence type="ECO:0000313" key="2">
    <source>
        <dbReference type="EMBL" id="KAB1441707.1"/>
    </source>
</evidence>
<accession>A0A6N6N2A2</accession>
<organism evidence="2 3">
    <name type="scientific">Pseudodesulfovibrio senegalensis</name>
    <dbReference type="NCBI Taxonomy" id="1721087"/>
    <lineage>
        <taxon>Bacteria</taxon>
        <taxon>Pseudomonadati</taxon>
        <taxon>Thermodesulfobacteriota</taxon>
        <taxon>Desulfovibrionia</taxon>
        <taxon>Desulfovibrionales</taxon>
        <taxon>Desulfovibrionaceae</taxon>
    </lineage>
</organism>
<dbReference type="PANTHER" id="PTHR41786:SF1">
    <property type="entry name" value="6-HYDROXYMETHYLPTERIN DIPHOSPHOKINASE MPTE-LIKE DOMAIN-CONTAINING PROTEIN"/>
    <property type="match status" value="1"/>
</dbReference>
<feature type="domain" description="6-hydroxymethylpterin diphosphokinase MptE-like" evidence="1">
    <location>
        <begin position="218"/>
        <end position="376"/>
    </location>
</feature>
<dbReference type="InterPro" id="IPR002826">
    <property type="entry name" value="MptE-like"/>
</dbReference>
<name>A0A6N6N2A2_9BACT</name>
<reference evidence="2 3" key="1">
    <citation type="journal article" date="2017" name="Int. J. Syst. Evol. Microbiol.">
        <title>Desulfovibrio senegalensis sp. nov., a mesophilic sulfate reducer isolated from marine sediment.</title>
        <authorList>
            <person name="Thioye A."/>
            <person name="Gam Z.B.A."/>
            <person name="Mbengue M."/>
            <person name="Cayol J.L."/>
            <person name="Joseph-Bartoli M."/>
            <person name="Toure-Kane C."/>
            <person name="Labat M."/>
        </authorList>
    </citation>
    <scope>NUCLEOTIDE SEQUENCE [LARGE SCALE GENOMIC DNA]</scope>
    <source>
        <strain evidence="2 3">DSM 101509</strain>
    </source>
</reference>
<dbReference type="AlphaFoldDB" id="A0A6N6N2A2"/>
<proteinExistence type="predicted"/>
<dbReference type="Pfam" id="PF01973">
    <property type="entry name" value="MptE-like"/>
    <property type="match status" value="1"/>
</dbReference>
<comment type="caution">
    <text evidence="2">The sequence shown here is derived from an EMBL/GenBank/DDBJ whole genome shotgun (WGS) entry which is preliminary data.</text>
</comment>
<dbReference type="EMBL" id="WAIE01000003">
    <property type="protein sequence ID" value="KAB1441707.1"/>
    <property type="molecule type" value="Genomic_DNA"/>
</dbReference>
<sequence>MSESVAIDVLVEMGVLVAAQPLPEPAAPVGEEHVFFDHTPCWAYEKPLLATPYADRNKRLFEELTPETPLPEVVKKAGIVAFLGAADTPLFRFFLQQQDVTVLIFEPDMARLERFAASVPAKELSSNGVFIFQGDLFSMPFHLPRLFPPALFENGFPVFYALPGMDEAWPEYTHDVVEYLELLFYRYRIYQVAGQFNDRGRPLRPMTRSLFYDQFLHTYENVVDYATRRSIRPLRNLFRGKTAILVAAGYDLTNRIEFIRANRDRCVVVAVNSALKTLLAHGIEPHFVVINDSSLATEKSFQDVPPLKRTALVGHCMSYLGGQATPNRFLFGSYLPEVFGPRPALRLYASVISTAFSVARYLGCSKCILAGAQLCSVDPYKIGYVKGSVYEQVPRSTRELVNRYPQLYPVKTPWGRTLYTSLNFRDAALWLCEEIRLSEVEVINLTRDSIIFGPNIHFDENPQLPEDPDVERIFATVLAMPGRTDADMGRIVQHVRNEMRTWTNTVEPLGVLANMEGDEFLRVGADVVAQLDRGNVSYLVQRFEDFDNARFHEGLWGEESTPDDQEQALRYYLEYVERMARHFLDVLADQHRQLRALAQV</sequence>
<dbReference type="PANTHER" id="PTHR41786">
    <property type="entry name" value="MOTILITY ACCESSORY FACTOR MAF"/>
    <property type="match status" value="1"/>
</dbReference>
<evidence type="ECO:0000259" key="1">
    <source>
        <dbReference type="Pfam" id="PF01973"/>
    </source>
</evidence>
<evidence type="ECO:0000313" key="3">
    <source>
        <dbReference type="Proteomes" id="UP000438699"/>
    </source>
</evidence>
<protein>
    <submittedName>
        <fullName evidence="2">DUF115 domain-containing protein</fullName>
    </submittedName>
</protein>
<dbReference type="RefSeq" id="WP_151150799.1">
    <property type="nucleotide sequence ID" value="NZ_WAIE01000003.1"/>
</dbReference>
<dbReference type="OrthoDB" id="5444785at2"/>
<dbReference type="Proteomes" id="UP000438699">
    <property type="component" value="Unassembled WGS sequence"/>
</dbReference>
<gene>
    <name evidence="2" type="ORF">F8A88_08915</name>
</gene>
<keyword evidence="3" id="KW-1185">Reference proteome</keyword>